<protein>
    <submittedName>
        <fullName evidence="1">Uncharacterized protein</fullName>
    </submittedName>
</protein>
<dbReference type="GeneID" id="10277851"/>
<organism evidence="1 2">
    <name type="scientific">Methanobacterium lacus (strain AL-21)</name>
    <dbReference type="NCBI Taxonomy" id="877455"/>
    <lineage>
        <taxon>Archaea</taxon>
        <taxon>Methanobacteriati</taxon>
        <taxon>Methanobacteriota</taxon>
        <taxon>Methanomada group</taxon>
        <taxon>Methanobacteria</taxon>
        <taxon>Methanobacteriales</taxon>
        <taxon>Methanobacteriaceae</taxon>
        <taxon>Methanobacterium</taxon>
    </lineage>
</organism>
<dbReference type="EMBL" id="CP002551">
    <property type="protein sequence ID" value="ADZ09640.1"/>
    <property type="molecule type" value="Genomic_DNA"/>
</dbReference>
<gene>
    <name evidence="1" type="ordered locus">Metbo_1400</name>
</gene>
<sequence length="124" mass="14390">MVVVGLQAAPAVSAAHVSDKQVTDKFMVKYPGGGQSGDAATYKVYKYALNHFYIHTYYYNYNKKTKKYYRNGASDWMDLKKITANKIRILSPPMEGKPYVDIVYTKHSVTWYYWNDLRKQLKKG</sequence>
<dbReference type="HOGENOM" id="CLU_1998756_0_0_2"/>
<dbReference type="AlphaFoldDB" id="F0T814"/>
<keyword evidence="2" id="KW-1185">Reference proteome</keyword>
<reference evidence="1 2" key="2">
    <citation type="journal article" date="2014" name="Int. J. Syst. Evol. Microbiol.">
        <title>Methanobacterium paludis sp. nov. and a novel strain of Methanobacterium lacus isolated from northern peatlands.</title>
        <authorList>
            <person name="Cadillo-Quiroz H."/>
            <person name="Brauer S.L."/>
            <person name="Goodson N."/>
            <person name="Yavitt J.B."/>
            <person name="Zinder S.H."/>
        </authorList>
    </citation>
    <scope>NUCLEOTIDE SEQUENCE [LARGE SCALE GENOMIC DNA]</scope>
    <source>
        <strain evidence="1 2">AL-21</strain>
    </source>
</reference>
<dbReference type="RefSeq" id="WP_013644991.1">
    <property type="nucleotide sequence ID" value="NC_015216.1"/>
</dbReference>
<dbReference type="eggNOG" id="arCOG11306">
    <property type="taxonomic scope" value="Archaea"/>
</dbReference>
<accession>F0T814</accession>
<proteinExistence type="predicted"/>
<reference evidence="2" key="1">
    <citation type="submission" date="2011-02" db="EMBL/GenBank/DDBJ databases">
        <title>Complete sequence of Methanobacterium sp. AL-21.</title>
        <authorList>
            <consortium name="US DOE Joint Genome Institute"/>
            <person name="Lucas S."/>
            <person name="Copeland A."/>
            <person name="Lapidus A."/>
            <person name="Cheng J.-F."/>
            <person name="Goodwin L."/>
            <person name="Pitluck S."/>
            <person name="Chertkov O."/>
            <person name="Detter J.C."/>
            <person name="Han C."/>
            <person name="Tapia R."/>
            <person name="Land M."/>
            <person name="Hauser L."/>
            <person name="Kyrpides N."/>
            <person name="Ivanova N."/>
            <person name="Mikhailova N."/>
            <person name="Pagani I."/>
            <person name="Cadillo-Quiroz H."/>
            <person name="Imachi H."/>
            <person name="Zinder S."/>
            <person name="Liu W."/>
            <person name="Woyke T."/>
        </authorList>
    </citation>
    <scope>NUCLEOTIDE SEQUENCE [LARGE SCALE GENOMIC DNA]</scope>
    <source>
        <strain evidence="2">AL-21</strain>
    </source>
</reference>
<name>F0T814_METLA</name>
<dbReference type="KEGG" id="mel:Metbo_1400"/>
<dbReference type="Proteomes" id="UP000007490">
    <property type="component" value="Chromosome"/>
</dbReference>
<evidence type="ECO:0000313" key="1">
    <source>
        <dbReference type="EMBL" id="ADZ09640.1"/>
    </source>
</evidence>
<evidence type="ECO:0000313" key="2">
    <source>
        <dbReference type="Proteomes" id="UP000007490"/>
    </source>
</evidence>